<sequence>MREDSKTATGETAERRATQHVVLVTGASGAGRSTAIDALEDFGYEVIDNLPLNLIPRLISGEPLDMPLALGLDVRTRDFSADALADAVDALVANPMLEVDVLFLDCRVEVLAQRYSETRRRHPLAGGDSTIQGIEREIDLLAPIRARADVLIDTSDLSVHDLKAEIQRWLGMEEGEALTVSVQSFSYKRGVPRGLDLVFDVRFLQNPHWQPELRPHTGLDARVADHVAQDPRYQGFLSRIVDLLTFLLPAYAAEGKAHLAVGFGCTGGRHRSVALAETVAKALADSGWRVSIRHRELGGSAGGAETGQIGGNST</sequence>
<dbReference type="Pfam" id="PF22740">
    <property type="entry name" value="PapZ_C"/>
    <property type="match status" value="1"/>
</dbReference>
<comment type="caution">
    <text evidence="7">The sequence shown here is derived from an EMBL/GenBank/DDBJ whole genome shotgun (WGS) entry which is preliminary data.</text>
</comment>
<feature type="binding site" evidence="4">
    <location>
        <begin position="73"/>
        <end position="76"/>
    </location>
    <ligand>
        <name>GTP</name>
        <dbReference type="ChEBI" id="CHEBI:37565"/>
    </ligand>
</feature>
<dbReference type="NCBIfam" id="NF003828">
    <property type="entry name" value="PRK05416.1"/>
    <property type="match status" value="1"/>
</dbReference>
<gene>
    <name evidence="7" type="ORF">GCM10011358_05570</name>
</gene>
<evidence type="ECO:0000256" key="2">
    <source>
        <dbReference type="ARBA" id="ARBA00022840"/>
    </source>
</evidence>
<dbReference type="RefSeq" id="WP_188526079.1">
    <property type="nucleotide sequence ID" value="NZ_BMGI01000001.1"/>
</dbReference>
<organism evidence="7 8">
    <name type="scientific">Sinisalibacter lacisalsi</name>
    <dbReference type="NCBI Taxonomy" id="1526570"/>
    <lineage>
        <taxon>Bacteria</taxon>
        <taxon>Pseudomonadati</taxon>
        <taxon>Pseudomonadota</taxon>
        <taxon>Alphaproteobacteria</taxon>
        <taxon>Rhodobacterales</taxon>
        <taxon>Roseobacteraceae</taxon>
        <taxon>Sinisalibacter</taxon>
    </lineage>
</organism>
<dbReference type="Pfam" id="PF03668">
    <property type="entry name" value="RapZ-like_N"/>
    <property type="match status" value="1"/>
</dbReference>
<dbReference type="InterPro" id="IPR005337">
    <property type="entry name" value="RapZ-like"/>
</dbReference>
<dbReference type="InterPro" id="IPR053930">
    <property type="entry name" value="RapZ-like_N"/>
</dbReference>
<dbReference type="PIRSF" id="PIRSF005052">
    <property type="entry name" value="P-loopkin"/>
    <property type="match status" value="1"/>
</dbReference>
<keyword evidence="3 4" id="KW-0342">GTP-binding</keyword>
<feature type="domain" description="RapZ-like N-terminal" evidence="5">
    <location>
        <begin position="20"/>
        <end position="171"/>
    </location>
</feature>
<dbReference type="InterPro" id="IPR027417">
    <property type="entry name" value="P-loop_NTPase"/>
</dbReference>
<dbReference type="PANTHER" id="PTHR30448">
    <property type="entry name" value="RNASE ADAPTER PROTEIN RAPZ"/>
    <property type="match status" value="1"/>
</dbReference>
<dbReference type="PANTHER" id="PTHR30448:SF0">
    <property type="entry name" value="RNASE ADAPTER PROTEIN RAPZ"/>
    <property type="match status" value="1"/>
</dbReference>
<dbReference type="Proteomes" id="UP000617355">
    <property type="component" value="Unassembled WGS sequence"/>
</dbReference>
<feature type="domain" description="RapZ C-terminal" evidence="6">
    <location>
        <begin position="179"/>
        <end position="297"/>
    </location>
</feature>
<evidence type="ECO:0000259" key="6">
    <source>
        <dbReference type="Pfam" id="PF22740"/>
    </source>
</evidence>
<name>A0ABQ1QEW9_9RHOB</name>
<feature type="binding site" evidence="4">
    <location>
        <begin position="26"/>
        <end position="33"/>
    </location>
    <ligand>
        <name>ATP</name>
        <dbReference type="ChEBI" id="CHEBI:30616"/>
    </ligand>
</feature>
<protein>
    <submittedName>
        <fullName evidence="7">Nucleotide-binding protein</fullName>
    </submittedName>
</protein>
<dbReference type="SUPFAM" id="SSF52540">
    <property type="entry name" value="P-loop containing nucleoside triphosphate hydrolases"/>
    <property type="match status" value="1"/>
</dbReference>
<proteinExistence type="inferred from homology"/>
<keyword evidence="1 4" id="KW-0547">Nucleotide-binding</keyword>
<evidence type="ECO:0000313" key="7">
    <source>
        <dbReference type="EMBL" id="GGD24007.1"/>
    </source>
</evidence>
<evidence type="ECO:0000256" key="4">
    <source>
        <dbReference type="HAMAP-Rule" id="MF_00636"/>
    </source>
</evidence>
<evidence type="ECO:0000256" key="1">
    <source>
        <dbReference type="ARBA" id="ARBA00022741"/>
    </source>
</evidence>
<keyword evidence="2 4" id="KW-0067">ATP-binding</keyword>
<dbReference type="Gene3D" id="3.40.50.300">
    <property type="entry name" value="P-loop containing nucleotide triphosphate hydrolases"/>
    <property type="match status" value="1"/>
</dbReference>
<evidence type="ECO:0000313" key="8">
    <source>
        <dbReference type="Proteomes" id="UP000617355"/>
    </source>
</evidence>
<evidence type="ECO:0000256" key="3">
    <source>
        <dbReference type="ARBA" id="ARBA00023134"/>
    </source>
</evidence>
<reference evidence="8" key="1">
    <citation type="journal article" date="2019" name="Int. J. Syst. Evol. Microbiol.">
        <title>The Global Catalogue of Microorganisms (GCM) 10K type strain sequencing project: providing services to taxonomists for standard genome sequencing and annotation.</title>
        <authorList>
            <consortium name="The Broad Institute Genomics Platform"/>
            <consortium name="The Broad Institute Genome Sequencing Center for Infectious Disease"/>
            <person name="Wu L."/>
            <person name="Ma J."/>
        </authorList>
    </citation>
    <scope>NUCLEOTIDE SEQUENCE [LARGE SCALE GENOMIC DNA]</scope>
    <source>
        <strain evidence="8">CGMCC 1.12922</strain>
    </source>
</reference>
<dbReference type="InterPro" id="IPR053931">
    <property type="entry name" value="RapZ_C"/>
</dbReference>
<keyword evidence="8" id="KW-1185">Reference proteome</keyword>
<accession>A0ABQ1QEW9</accession>
<dbReference type="HAMAP" id="MF_00636">
    <property type="entry name" value="RapZ_like"/>
    <property type="match status" value="1"/>
</dbReference>
<dbReference type="EMBL" id="BMGI01000001">
    <property type="protein sequence ID" value="GGD24007.1"/>
    <property type="molecule type" value="Genomic_DNA"/>
</dbReference>
<evidence type="ECO:0000259" key="5">
    <source>
        <dbReference type="Pfam" id="PF03668"/>
    </source>
</evidence>